<keyword evidence="5 9" id="KW-0997">Cell inner membrane</keyword>
<dbReference type="Gene3D" id="2.40.30.170">
    <property type="match status" value="1"/>
</dbReference>
<evidence type="ECO:0000256" key="6">
    <source>
        <dbReference type="ARBA" id="ARBA00022692"/>
    </source>
</evidence>
<proteinExistence type="inferred from homology"/>
<feature type="domain" description="AprE-like beta-barrel" evidence="12">
    <location>
        <begin position="322"/>
        <end position="404"/>
    </location>
</feature>
<evidence type="ECO:0000256" key="1">
    <source>
        <dbReference type="ARBA" id="ARBA00004377"/>
    </source>
</evidence>
<evidence type="ECO:0000256" key="4">
    <source>
        <dbReference type="ARBA" id="ARBA00022475"/>
    </source>
</evidence>
<evidence type="ECO:0000256" key="3">
    <source>
        <dbReference type="ARBA" id="ARBA00022448"/>
    </source>
</evidence>
<keyword evidence="4 9" id="KW-1003">Cell membrane</keyword>
<keyword evidence="3 9" id="KW-0813">Transport</keyword>
<dbReference type="NCBIfam" id="TIGR01843">
    <property type="entry name" value="type_I_hlyD"/>
    <property type="match status" value="1"/>
</dbReference>
<keyword evidence="14" id="KW-1185">Reference proteome</keyword>
<keyword evidence="10" id="KW-0175">Coiled coil</keyword>
<dbReference type="InterPro" id="IPR050739">
    <property type="entry name" value="MFP"/>
</dbReference>
<comment type="similarity">
    <text evidence="2 9">Belongs to the membrane fusion protein (MFP) (TC 8.A.1) family.</text>
</comment>
<evidence type="ECO:0000259" key="11">
    <source>
        <dbReference type="Pfam" id="PF25994"/>
    </source>
</evidence>
<evidence type="ECO:0000256" key="7">
    <source>
        <dbReference type="ARBA" id="ARBA00022989"/>
    </source>
</evidence>
<dbReference type="Pfam" id="PF25994">
    <property type="entry name" value="HH_AprE"/>
    <property type="match status" value="1"/>
</dbReference>
<dbReference type="Pfam" id="PF26002">
    <property type="entry name" value="Beta-barrel_AprE"/>
    <property type="match status" value="1"/>
</dbReference>
<evidence type="ECO:0000256" key="5">
    <source>
        <dbReference type="ARBA" id="ARBA00022519"/>
    </source>
</evidence>
<dbReference type="RefSeq" id="WP_346336506.1">
    <property type="nucleotide sequence ID" value="NZ_JBBYXI010000002.1"/>
</dbReference>
<keyword evidence="6 9" id="KW-0812">Transmembrane</keyword>
<keyword evidence="8 9" id="KW-0472">Membrane</keyword>
<dbReference type="EMBL" id="JBBYXI010000002">
    <property type="protein sequence ID" value="MEN3930500.1"/>
    <property type="molecule type" value="Genomic_DNA"/>
</dbReference>
<dbReference type="PANTHER" id="PTHR30386:SF17">
    <property type="entry name" value="ALKALINE PROTEASE SECRETION PROTEIN APRE"/>
    <property type="match status" value="1"/>
</dbReference>
<dbReference type="SUPFAM" id="SSF111369">
    <property type="entry name" value="HlyD-like secretion proteins"/>
    <property type="match status" value="1"/>
</dbReference>
<name>A0ABV0BLT4_9HYPH</name>
<dbReference type="PRINTS" id="PR01490">
    <property type="entry name" value="RTXTOXIND"/>
</dbReference>
<dbReference type="InterPro" id="IPR010129">
    <property type="entry name" value="T1SS_HlyD"/>
</dbReference>
<evidence type="ECO:0000313" key="14">
    <source>
        <dbReference type="Proteomes" id="UP001418637"/>
    </source>
</evidence>
<dbReference type="InterPro" id="IPR058781">
    <property type="entry name" value="HH_AprE-like"/>
</dbReference>
<evidence type="ECO:0000259" key="12">
    <source>
        <dbReference type="Pfam" id="PF26002"/>
    </source>
</evidence>
<evidence type="ECO:0000256" key="10">
    <source>
        <dbReference type="SAM" id="Coils"/>
    </source>
</evidence>
<dbReference type="PANTHER" id="PTHR30386">
    <property type="entry name" value="MEMBRANE FUSION SUBUNIT OF EMRAB-TOLC MULTIDRUG EFFLUX PUMP"/>
    <property type="match status" value="1"/>
</dbReference>
<sequence>MLQNPDSGKINKFWHFCRVSLVSSSGVILLCALLAFVWSVFIPLDVLVRGNGLIRVEGHNIDLQHAEGGTISELYGTVGQTVKAGDILAKVISPALIEDFERSRIAVEALELREDRLKAEIDGQPFEPAMVKDPELAEIIESELAFYNARARALNEAINIAKSQLSQKESQITELQGRIEDLGQEMQLAGQHVRLLEPLVAKGAAAEVLLVQRKLEYQKVFSALRDAKARLPRITAEKEETQLKMQRFRTEFISEANKMLSQVQVELPQAHAKLVSSRTRMDSSKIVSPVDGVIQRVLTTHTGAVIKPGEIVFEIAPSSVPLVADVKVSPQDRDRLWVGMQTRVRVAAFGGYFSNTLDGTVSLISADALGDDEKGRYYQVTIDITSSTTKSKIFPGMSVEAFMLAGSRTFAQYLFKPFFDGVSVVFSE</sequence>
<dbReference type="InterPro" id="IPR058982">
    <property type="entry name" value="Beta-barrel_AprE"/>
</dbReference>
<keyword evidence="7 9" id="KW-1133">Transmembrane helix</keyword>
<reference evidence="13 14" key="1">
    <citation type="submission" date="2024-04" db="EMBL/GenBank/DDBJ databases">
        <title>A novel species isolated from cricket.</title>
        <authorList>
            <person name="Wang H.-C."/>
        </authorList>
    </citation>
    <scope>NUCLEOTIDE SEQUENCE [LARGE SCALE GENOMIC DNA]</scope>
    <source>
        <strain evidence="13 14">WL0021</strain>
    </source>
</reference>
<feature type="transmembrane region" description="Helical" evidence="9">
    <location>
        <begin position="21"/>
        <end position="41"/>
    </location>
</feature>
<evidence type="ECO:0000256" key="2">
    <source>
        <dbReference type="ARBA" id="ARBA00009477"/>
    </source>
</evidence>
<protein>
    <recommendedName>
        <fullName evidence="9">Membrane fusion protein (MFP) family protein</fullName>
    </recommendedName>
</protein>
<comment type="subcellular location">
    <subcellularLocation>
        <location evidence="1 9">Cell inner membrane</location>
        <topology evidence="1 9">Single-pass membrane protein</topology>
    </subcellularLocation>
</comment>
<evidence type="ECO:0000256" key="9">
    <source>
        <dbReference type="RuleBase" id="RU365093"/>
    </source>
</evidence>
<gene>
    <name evidence="13" type="ORF">WJT86_05400</name>
</gene>
<comment type="caution">
    <text evidence="13">The sequence shown here is derived from an EMBL/GenBank/DDBJ whole genome shotgun (WGS) entry which is preliminary data.</text>
</comment>
<organism evidence="13 14">
    <name type="scientific">Hohaiivirga grylli</name>
    <dbReference type="NCBI Taxonomy" id="3133970"/>
    <lineage>
        <taxon>Bacteria</taxon>
        <taxon>Pseudomonadati</taxon>
        <taxon>Pseudomonadota</taxon>
        <taxon>Alphaproteobacteria</taxon>
        <taxon>Hyphomicrobiales</taxon>
        <taxon>Methylobacteriaceae</taxon>
        <taxon>Hohaiivirga</taxon>
    </lineage>
</organism>
<evidence type="ECO:0000313" key="13">
    <source>
        <dbReference type="EMBL" id="MEN3930500.1"/>
    </source>
</evidence>
<accession>A0ABV0BLT4</accession>
<feature type="coiled-coil region" evidence="10">
    <location>
        <begin position="100"/>
        <end position="185"/>
    </location>
</feature>
<dbReference type="Proteomes" id="UP001418637">
    <property type="component" value="Unassembled WGS sequence"/>
</dbReference>
<feature type="domain" description="AprE-like long alpha-helical hairpin" evidence="11">
    <location>
        <begin position="100"/>
        <end position="278"/>
    </location>
</feature>
<evidence type="ECO:0000256" key="8">
    <source>
        <dbReference type="ARBA" id="ARBA00023136"/>
    </source>
</evidence>